<feature type="transmembrane region" description="Helical" evidence="1">
    <location>
        <begin position="80"/>
        <end position="99"/>
    </location>
</feature>
<dbReference type="EMBL" id="JADIKJ010000018">
    <property type="protein sequence ID" value="MFK2901857.1"/>
    <property type="molecule type" value="Genomic_DNA"/>
</dbReference>
<proteinExistence type="predicted"/>
<protein>
    <submittedName>
        <fullName evidence="2">Uncharacterized protein</fullName>
    </submittedName>
</protein>
<gene>
    <name evidence="2" type="ORF">ISP15_16075</name>
</gene>
<dbReference type="Proteomes" id="UP001620461">
    <property type="component" value="Unassembled WGS sequence"/>
</dbReference>
<evidence type="ECO:0000256" key="1">
    <source>
        <dbReference type="SAM" id="Phobius"/>
    </source>
</evidence>
<keyword evidence="1" id="KW-0812">Transmembrane</keyword>
<organism evidence="2 3">
    <name type="scientific">Dyella jejuensis</name>
    <dbReference type="NCBI Taxonomy" id="1432009"/>
    <lineage>
        <taxon>Bacteria</taxon>
        <taxon>Pseudomonadati</taxon>
        <taxon>Pseudomonadota</taxon>
        <taxon>Gammaproteobacteria</taxon>
        <taxon>Lysobacterales</taxon>
        <taxon>Rhodanobacteraceae</taxon>
        <taxon>Dyella</taxon>
    </lineage>
</organism>
<evidence type="ECO:0000313" key="3">
    <source>
        <dbReference type="Proteomes" id="UP001620461"/>
    </source>
</evidence>
<keyword evidence="1" id="KW-1133">Transmembrane helix</keyword>
<evidence type="ECO:0000313" key="2">
    <source>
        <dbReference type="EMBL" id="MFK2901857.1"/>
    </source>
</evidence>
<dbReference type="RefSeq" id="WP_404548722.1">
    <property type="nucleotide sequence ID" value="NZ_JADIKJ010000018.1"/>
</dbReference>
<reference evidence="2 3" key="1">
    <citation type="submission" date="2020-10" db="EMBL/GenBank/DDBJ databases">
        <title>Phylogeny of dyella-like bacteria.</title>
        <authorList>
            <person name="Fu J."/>
        </authorList>
    </citation>
    <scope>NUCLEOTIDE SEQUENCE [LARGE SCALE GENOMIC DNA]</scope>
    <source>
        <strain evidence="2 3">JP1</strain>
    </source>
</reference>
<name>A0ABW8JL80_9GAMM</name>
<feature type="transmembrane region" description="Helical" evidence="1">
    <location>
        <begin position="105"/>
        <end position="124"/>
    </location>
</feature>
<feature type="transmembrane region" description="Helical" evidence="1">
    <location>
        <begin position="52"/>
        <end position="73"/>
    </location>
</feature>
<keyword evidence="1" id="KW-0472">Membrane</keyword>
<comment type="caution">
    <text evidence="2">The sequence shown here is derived from an EMBL/GenBank/DDBJ whole genome shotgun (WGS) entry which is preliminary data.</text>
</comment>
<sequence length="136" mass="15472">MKKWLFVEIIFLATAPTLLALYSAPVLLLAIIEAIFPISTDQRGFLGRFFDLLPNIGGIFSISLVWMLALSVIRGRSFRLGFRFFLGLFGGLMATYKIFLTTNITTVLAFCIPIWILVVHLIYINKLNGEHVKNFW</sequence>
<feature type="transmembrane region" description="Helical" evidence="1">
    <location>
        <begin position="9"/>
        <end position="32"/>
    </location>
</feature>
<accession>A0ABW8JL80</accession>
<keyword evidence="3" id="KW-1185">Reference proteome</keyword>